<feature type="compositionally biased region" description="Basic and acidic residues" evidence="1">
    <location>
        <begin position="1"/>
        <end position="24"/>
    </location>
</feature>
<accession>A0ABP6ZAW1</accession>
<comment type="caution">
    <text evidence="2">The sequence shown here is derived from an EMBL/GenBank/DDBJ whole genome shotgun (WGS) entry which is preliminary data.</text>
</comment>
<protein>
    <submittedName>
        <fullName evidence="2">DUF309 domain-containing protein</fullName>
    </submittedName>
</protein>
<dbReference type="SUPFAM" id="SSF140663">
    <property type="entry name" value="TTHA0068-like"/>
    <property type="match status" value="1"/>
</dbReference>
<dbReference type="Proteomes" id="UP001501490">
    <property type="component" value="Unassembled WGS sequence"/>
</dbReference>
<evidence type="ECO:0000256" key="1">
    <source>
        <dbReference type="SAM" id="MobiDB-lite"/>
    </source>
</evidence>
<evidence type="ECO:0000313" key="2">
    <source>
        <dbReference type="EMBL" id="GAA3604063.1"/>
    </source>
</evidence>
<dbReference type="EMBL" id="BAABAB010000002">
    <property type="protein sequence ID" value="GAA3604063.1"/>
    <property type="molecule type" value="Genomic_DNA"/>
</dbReference>
<dbReference type="Pfam" id="PF03745">
    <property type="entry name" value="DUF309"/>
    <property type="match status" value="1"/>
</dbReference>
<feature type="region of interest" description="Disordered" evidence="1">
    <location>
        <begin position="1"/>
        <end position="41"/>
    </location>
</feature>
<reference evidence="3" key="1">
    <citation type="journal article" date="2019" name="Int. J. Syst. Evol. Microbiol.">
        <title>The Global Catalogue of Microorganisms (GCM) 10K type strain sequencing project: providing services to taxonomists for standard genome sequencing and annotation.</title>
        <authorList>
            <consortium name="The Broad Institute Genomics Platform"/>
            <consortium name="The Broad Institute Genome Sequencing Center for Infectious Disease"/>
            <person name="Wu L."/>
            <person name="Ma J."/>
        </authorList>
    </citation>
    <scope>NUCLEOTIDE SEQUENCE [LARGE SCALE GENOMIC DNA]</scope>
    <source>
        <strain evidence="3">JCM 16929</strain>
    </source>
</reference>
<sequence>MTDISDRDRDIHGKARNARPRDQLGRPLPRGQIGVPPWPENLTLTPEKSLSTAQALLDRGRPFQAHEVLETAWKSAPAADRGLWKGLAQLAVGVTHAARGNLPGADALLRRGREALRSYQDSAPHHIDASGLSEWATRSLQRVAAADDHPIIISAPRLCRTNTPDQL</sequence>
<dbReference type="InterPro" id="IPR023203">
    <property type="entry name" value="TTHA0068_sf"/>
</dbReference>
<proteinExistence type="predicted"/>
<organism evidence="2 3">
    <name type="scientific">Microlunatus ginsengisoli</name>
    <dbReference type="NCBI Taxonomy" id="363863"/>
    <lineage>
        <taxon>Bacteria</taxon>
        <taxon>Bacillati</taxon>
        <taxon>Actinomycetota</taxon>
        <taxon>Actinomycetes</taxon>
        <taxon>Propionibacteriales</taxon>
        <taxon>Propionibacteriaceae</taxon>
        <taxon>Microlunatus</taxon>
    </lineage>
</organism>
<dbReference type="InterPro" id="IPR005500">
    <property type="entry name" value="DUF309"/>
</dbReference>
<gene>
    <name evidence="2" type="ORF">GCM10022236_02270</name>
</gene>
<dbReference type="Gene3D" id="1.10.3450.10">
    <property type="entry name" value="TTHA0068-like"/>
    <property type="match status" value="1"/>
</dbReference>
<name>A0ABP6ZAW1_9ACTN</name>
<dbReference type="PANTHER" id="PTHR34796:SF1">
    <property type="entry name" value="EXPRESSED PROTEIN"/>
    <property type="match status" value="1"/>
</dbReference>
<keyword evidence="3" id="KW-1185">Reference proteome</keyword>
<dbReference type="RefSeq" id="WP_344801218.1">
    <property type="nucleotide sequence ID" value="NZ_BAABAB010000002.1"/>
</dbReference>
<dbReference type="PANTHER" id="PTHR34796">
    <property type="entry name" value="EXPRESSED PROTEIN"/>
    <property type="match status" value="1"/>
</dbReference>
<evidence type="ECO:0000313" key="3">
    <source>
        <dbReference type="Proteomes" id="UP001501490"/>
    </source>
</evidence>